<gene>
    <name evidence="1" type="ORF">CEXT_382871</name>
</gene>
<protein>
    <submittedName>
        <fullName evidence="1">Uncharacterized protein</fullName>
    </submittedName>
</protein>
<evidence type="ECO:0000313" key="2">
    <source>
        <dbReference type="Proteomes" id="UP001054945"/>
    </source>
</evidence>
<comment type="caution">
    <text evidence="1">The sequence shown here is derived from an EMBL/GenBank/DDBJ whole genome shotgun (WGS) entry which is preliminary data.</text>
</comment>
<keyword evidence="2" id="KW-1185">Reference proteome</keyword>
<proteinExistence type="predicted"/>
<reference evidence="1 2" key="1">
    <citation type="submission" date="2021-06" db="EMBL/GenBank/DDBJ databases">
        <title>Caerostris extrusa draft genome.</title>
        <authorList>
            <person name="Kono N."/>
            <person name="Arakawa K."/>
        </authorList>
    </citation>
    <scope>NUCLEOTIDE SEQUENCE [LARGE SCALE GENOMIC DNA]</scope>
</reference>
<accession>A0AAV4M485</accession>
<evidence type="ECO:0000313" key="1">
    <source>
        <dbReference type="EMBL" id="GIX67261.1"/>
    </source>
</evidence>
<dbReference type="AlphaFoldDB" id="A0AAV4M485"/>
<name>A0AAV4M485_CAEEX</name>
<dbReference type="EMBL" id="BPLR01001863">
    <property type="protein sequence ID" value="GIX67261.1"/>
    <property type="molecule type" value="Genomic_DNA"/>
</dbReference>
<dbReference type="Proteomes" id="UP001054945">
    <property type="component" value="Unassembled WGS sequence"/>
</dbReference>
<organism evidence="1 2">
    <name type="scientific">Caerostris extrusa</name>
    <name type="common">Bark spider</name>
    <name type="synonym">Caerostris bankana</name>
    <dbReference type="NCBI Taxonomy" id="172846"/>
    <lineage>
        <taxon>Eukaryota</taxon>
        <taxon>Metazoa</taxon>
        <taxon>Ecdysozoa</taxon>
        <taxon>Arthropoda</taxon>
        <taxon>Chelicerata</taxon>
        <taxon>Arachnida</taxon>
        <taxon>Araneae</taxon>
        <taxon>Araneomorphae</taxon>
        <taxon>Entelegynae</taxon>
        <taxon>Araneoidea</taxon>
        <taxon>Araneidae</taxon>
        <taxon>Caerostris</taxon>
    </lineage>
</organism>
<sequence length="97" mass="11516">MVPQNQPVFKDTEVFRPHRAKIVDEACQYLFCRISPLIDTDKEVTEQADKHMAGSSVHLNRRIYQVQVTWRQTEPLKWIVRCQFVDFNRWGIINGEL</sequence>